<proteinExistence type="predicted"/>
<accession>A0ACB9PZW8</accession>
<reference evidence="1 2" key="1">
    <citation type="journal article" date="2022" name="DNA Res.">
        <title>Chromosomal-level genome assembly of the orchid tree Bauhinia variegata (Leguminosae; Cercidoideae) supports the allotetraploid origin hypothesis of Bauhinia.</title>
        <authorList>
            <person name="Zhong Y."/>
            <person name="Chen Y."/>
            <person name="Zheng D."/>
            <person name="Pang J."/>
            <person name="Liu Y."/>
            <person name="Luo S."/>
            <person name="Meng S."/>
            <person name="Qian L."/>
            <person name="Wei D."/>
            <person name="Dai S."/>
            <person name="Zhou R."/>
        </authorList>
    </citation>
    <scope>NUCLEOTIDE SEQUENCE [LARGE SCALE GENOMIC DNA]</scope>
    <source>
        <strain evidence="1">BV-YZ2020</strain>
    </source>
</reference>
<protein>
    <submittedName>
        <fullName evidence="1">Uncharacterized protein</fullName>
    </submittedName>
</protein>
<evidence type="ECO:0000313" key="1">
    <source>
        <dbReference type="EMBL" id="KAI4354098.1"/>
    </source>
</evidence>
<organism evidence="1 2">
    <name type="scientific">Bauhinia variegata</name>
    <name type="common">Purple orchid tree</name>
    <name type="synonym">Phanera variegata</name>
    <dbReference type="NCBI Taxonomy" id="167791"/>
    <lineage>
        <taxon>Eukaryota</taxon>
        <taxon>Viridiplantae</taxon>
        <taxon>Streptophyta</taxon>
        <taxon>Embryophyta</taxon>
        <taxon>Tracheophyta</taxon>
        <taxon>Spermatophyta</taxon>
        <taxon>Magnoliopsida</taxon>
        <taxon>eudicotyledons</taxon>
        <taxon>Gunneridae</taxon>
        <taxon>Pentapetalae</taxon>
        <taxon>rosids</taxon>
        <taxon>fabids</taxon>
        <taxon>Fabales</taxon>
        <taxon>Fabaceae</taxon>
        <taxon>Cercidoideae</taxon>
        <taxon>Cercideae</taxon>
        <taxon>Bauhiniinae</taxon>
        <taxon>Bauhinia</taxon>
    </lineage>
</organism>
<dbReference type="Proteomes" id="UP000828941">
    <property type="component" value="Chromosome 2"/>
</dbReference>
<sequence length="464" mass="52573">MEDHDKKQRQPHCLVLAYPTQGHINPMLQFSKRLQHKGVRVTVIFSHFALKTIHKKSTSIALESISDGFDDGGVTSAESDKAYLDRFWQTGPRTLTELLEKLINSGNTFDCLVYDSFLPWALDVAKRFGVLGAPFFTQSLAVNTIYYHTHKGNLKLPFTESEVSLPGLPTLSCCDLPSFLYVKGAYPGFTGMVVNQFSNIEKADFVLCNTFYELEQEVADWQGKIFPLRTIGPTIPSMLLDKRIQDDNDYGFDLFKPNNDDCMKWLSDKPRGSVVYVSLGSLVVLDTEQTEEMAWGLRDSGYYFLWVVRETELEKVPKDFLESSEKGFVVTWCPQIQVLEHEAVGCFVTHCGWNSTLEAISLGVPVVGMPQWTDQSTDAKYIVDVWKMGVKVEADPKGIVRRESLKQCIKEVMETERGKEMKRNANKWKDLAKRAFEEGGSSDKCFEDLVKHLVTSPNAQVPRK</sequence>
<name>A0ACB9PZW8_BAUVA</name>
<gene>
    <name evidence="1" type="ORF">L6164_002997</name>
</gene>
<dbReference type="EMBL" id="CM039427">
    <property type="protein sequence ID" value="KAI4354098.1"/>
    <property type="molecule type" value="Genomic_DNA"/>
</dbReference>
<evidence type="ECO:0000313" key="2">
    <source>
        <dbReference type="Proteomes" id="UP000828941"/>
    </source>
</evidence>
<keyword evidence="2" id="KW-1185">Reference proteome</keyword>
<comment type="caution">
    <text evidence="1">The sequence shown here is derived from an EMBL/GenBank/DDBJ whole genome shotgun (WGS) entry which is preliminary data.</text>
</comment>